<sequence length="162" mass="18136">MLFKVVLTYGSNRVIGRLARVERPLSCFPCPDGSQGCDSCIRNDSAALPEDTFGSTPHINLDKKTWELLEQVGLDSRDLLGQSSDESPAHSNKRQKGTEFEFKTPVYPVCGEYSCSSTNTTCSSAMDDESTNRLSAFAHSLGQQQTGTKKRKRKRRRRNRKQ</sequence>
<name>A0ABD2PPN1_9PLAT</name>
<gene>
    <name evidence="2" type="ORF">Ciccas_012000</name>
</gene>
<reference evidence="2 3" key="1">
    <citation type="submission" date="2024-11" db="EMBL/GenBank/DDBJ databases">
        <title>Adaptive evolution of stress response genes in parasites aligns with host niche diversity.</title>
        <authorList>
            <person name="Hahn C."/>
            <person name="Resl P."/>
        </authorList>
    </citation>
    <scope>NUCLEOTIDE SEQUENCE [LARGE SCALE GENOMIC DNA]</scope>
    <source>
        <strain evidence="2">EGGRZ-B1_66</strain>
        <tissue evidence="2">Body</tissue>
    </source>
</reference>
<dbReference type="AlphaFoldDB" id="A0ABD2PPN1"/>
<feature type="region of interest" description="Disordered" evidence="1">
    <location>
        <begin position="119"/>
        <end position="162"/>
    </location>
</feature>
<comment type="caution">
    <text evidence="2">The sequence shown here is derived from an EMBL/GenBank/DDBJ whole genome shotgun (WGS) entry which is preliminary data.</text>
</comment>
<organism evidence="2 3">
    <name type="scientific">Cichlidogyrus casuarinus</name>
    <dbReference type="NCBI Taxonomy" id="1844966"/>
    <lineage>
        <taxon>Eukaryota</taxon>
        <taxon>Metazoa</taxon>
        <taxon>Spiralia</taxon>
        <taxon>Lophotrochozoa</taxon>
        <taxon>Platyhelminthes</taxon>
        <taxon>Monogenea</taxon>
        <taxon>Monopisthocotylea</taxon>
        <taxon>Dactylogyridea</taxon>
        <taxon>Ancyrocephalidae</taxon>
        <taxon>Cichlidogyrus</taxon>
    </lineage>
</organism>
<feature type="region of interest" description="Disordered" evidence="1">
    <location>
        <begin position="77"/>
        <end position="98"/>
    </location>
</feature>
<protein>
    <submittedName>
        <fullName evidence="2">Uncharacterized protein</fullName>
    </submittedName>
</protein>
<keyword evidence="3" id="KW-1185">Reference proteome</keyword>
<feature type="compositionally biased region" description="Polar residues" evidence="1">
    <location>
        <begin position="81"/>
        <end position="90"/>
    </location>
</feature>
<evidence type="ECO:0000313" key="2">
    <source>
        <dbReference type="EMBL" id="KAL3309455.1"/>
    </source>
</evidence>
<accession>A0ABD2PPN1</accession>
<evidence type="ECO:0000313" key="3">
    <source>
        <dbReference type="Proteomes" id="UP001626550"/>
    </source>
</evidence>
<dbReference type="EMBL" id="JBJKFK010003894">
    <property type="protein sequence ID" value="KAL3309455.1"/>
    <property type="molecule type" value="Genomic_DNA"/>
</dbReference>
<dbReference type="Proteomes" id="UP001626550">
    <property type="component" value="Unassembled WGS sequence"/>
</dbReference>
<feature type="compositionally biased region" description="Basic residues" evidence="1">
    <location>
        <begin position="148"/>
        <end position="162"/>
    </location>
</feature>
<evidence type="ECO:0000256" key="1">
    <source>
        <dbReference type="SAM" id="MobiDB-lite"/>
    </source>
</evidence>
<proteinExistence type="predicted"/>